<keyword evidence="8" id="KW-0472">Membrane</keyword>
<dbReference type="GO" id="GO:0006826">
    <property type="term" value="P:iron ion transport"/>
    <property type="evidence" value="ECO:0007669"/>
    <property type="project" value="TreeGrafter"/>
</dbReference>
<dbReference type="Pfam" id="PF01794">
    <property type="entry name" value="Ferric_reduct"/>
    <property type="match status" value="1"/>
</dbReference>
<dbReference type="Pfam" id="PF08030">
    <property type="entry name" value="NAD_binding_6"/>
    <property type="match status" value="1"/>
</dbReference>
<comment type="subcellular location">
    <subcellularLocation>
        <location evidence="1">Membrane</location>
        <topology evidence="1">Multi-pass membrane protein</topology>
    </subcellularLocation>
</comment>
<evidence type="ECO:0000256" key="7">
    <source>
        <dbReference type="ARBA" id="ARBA00023065"/>
    </source>
</evidence>
<evidence type="ECO:0000313" key="9">
    <source>
        <dbReference type="EMBL" id="KZM21323.1"/>
    </source>
</evidence>
<name>A0A163AQA4_DIDRA</name>
<dbReference type="GO" id="GO:0000293">
    <property type="term" value="F:ferric-chelate reductase activity"/>
    <property type="evidence" value="ECO:0007669"/>
    <property type="project" value="UniProtKB-ARBA"/>
</dbReference>
<dbReference type="OrthoDB" id="10006946at2759"/>
<keyword evidence="5" id="KW-1133">Transmembrane helix</keyword>
<dbReference type="InterPro" id="IPR051410">
    <property type="entry name" value="Ferric/Cupric_Reductase"/>
</dbReference>
<dbReference type="STRING" id="5454.A0A163AQA4"/>
<dbReference type="SUPFAM" id="SSF52343">
    <property type="entry name" value="Ferredoxin reductase-like, C-terminal NADP-linked domain"/>
    <property type="match status" value="1"/>
</dbReference>
<evidence type="ECO:0000256" key="2">
    <source>
        <dbReference type="ARBA" id="ARBA00022448"/>
    </source>
</evidence>
<dbReference type="GO" id="GO:0015677">
    <property type="term" value="P:copper ion import"/>
    <property type="evidence" value="ECO:0007669"/>
    <property type="project" value="TreeGrafter"/>
</dbReference>
<dbReference type="InterPro" id="IPR013130">
    <property type="entry name" value="Fe3_Rdtase_TM_dom"/>
</dbReference>
<dbReference type="SFLD" id="SFLDS00052">
    <property type="entry name" value="Ferric_Reductase_Domain"/>
    <property type="match status" value="1"/>
</dbReference>
<keyword evidence="7" id="KW-0406">Ion transport</keyword>
<dbReference type="PANTHER" id="PTHR32361:SF28">
    <property type="entry name" value="FRP1P"/>
    <property type="match status" value="1"/>
</dbReference>
<evidence type="ECO:0000256" key="3">
    <source>
        <dbReference type="ARBA" id="ARBA00022692"/>
    </source>
</evidence>
<gene>
    <name evidence="9" type="ORF">ST47_g7536</name>
</gene>
<dbReference type="SFLD" id="SFLDG01168">
    <property type="entry name" value="Ferric_reductase_subgroup_(FRE"/>
    <property type="match status" value="1"/>
</dbReference>
<dbReference type="Gene3D" id="3.40.50.80">
    <property type="entry name" value="Nucleotide-binding domain of ferredoxin-NADP reductase (FNR) module"/>
    <property type="match status" value="1"/>
</dbReference>
<comment type="caution">
    <text evidence="9">The sequence shown here is derived from an EMBL/GenBank/DDBJ whole genome shotgun (WGS) entry which is preliminary data.</text>
</comment>
<evidence type="ECO:0000256" key="6">
    <source>
        <dbReference type="ARBA" id="ARBA00023002"/>
    </source>
</evidence>
<dbReference type="AlphaFoldDB" id="A0A163AQA4"/>
<keyword evidence="10" id="KW-1185">Reference proteome</keyword>
<dbReference type="PANTHER" id="PTHR32361">
    <property type="entry name" value="FERRIC/CUPRIC REDUCTASE TRANSMEMBRANE COMPONENT"/>
    <property type="match status" value="1"/>
</dbReference>
<reference evidence="9 10" key="1">
    <citation type="journal article" date="2016" name="Sci. Rep.">
        <title>Draft genome sequencing and secretome analysis of fungal phytopathogen Ascochyta rabiei provides insight into the necrotrophic effector repertoire.</title>
        <authorList>
            <person name="Verma S."/>
            <person name="Gazara R.K."/>
            <person name="Nizam S."/>
            <person name="Parween S."/>
            <person name="Chattopadhyay D."/>
            <person name="Verma P.K."/>
        </authorList>
    </citation>
    <scope>NUCLEOTIDE SEQUENCE [LARGE SCALE GENOMIC DNA]</scope>
    <source>
        <strain evidence="9 10">ArDII</strain>
    </source>
</reference>
<dbReference type="InterPro" id="IPR013121">
    <property type="entry name" value="Fe_red_NAD-bd_6"/>
</dbReference>
<sequence>MNWPYHILELSPKQKSDRHYFHLTKRFGIVGTSQLPILYLLSLKRLNPVAYAFHMSHETVNQWHRILGRIVYLLVTLHGGLYINFYIRSSSFGNAFFRAVPVLGILALTGITVLNTAAISMIRRYSYRVFFFTHIIVAFALPPIIWFHVPYSRAFVAESFVLLVLDLFLRSFSTVQSLATVEKVPGTDLVKIVAKVPSKCWAHFATHPASHAYLSIPARSGTIREPLLSPLLRYGFLLNPFTVASVREGTRKLTFVMRVKNGPLTKSFDHLTSQDEHTGSTKVIVRIDGPYGATSKFSILESSSFDYILLVAGGVGATFIMPLYERLIANNVSAEVKVVWAVQNANETSWPILSTQESIYNDPRVDIYTTGTKLDLDANDSGSGSHIEDVEMNIWKDGRSVPVGDRQRPDFQRIVDQIFVKNHYKRIAVVVCGPVPMSQDLRQAVGVWVKKSKDIWFHSESFGL</sequence>
<accession>A0A163AQA4</accession>
<organism evidence="9 10">
    <name type="scientific">Didymella rabiei</name>
    <name type="common">Chickpea ascochyta blight fungus</name>
    <name type="synonym">Mycosphaerella rabiei</name>
    <dbReference type="NCBI Taxonomy" id="5454"/>
    <lineage>
        <taxon>Eukaryota</taxon>
        <taxon>Fungi</taxon>
        <taxon>Dikarya</taxon>
        <taxon>Ascomycota</taxon>
        <taxon>Pezizomycotina</taxon>
        <taxon>Dothideomycetes</taxon>
        <taxon>Pleosporomycetidae</taxon>
        <taxon>Pleosporales</taxon>
        <taxon>Pleosporineae</taxon>
        <taxon>Didymellaceae</taxon>
        <taxon>Ascochyta</taxon>
    </lineage>
</organism>
<keyword evidence="6" id="KW-0560">Oxidoreductase</keyword>
<evidence type="ECO:0000256" key="4">
    <source>
        <dbReference type="ARBA" id="ARBA00022982"/>
    </source>
</evidence>
<dbReference type="GO" id="GO:0006879">
    <property type="term" value="P:intracellular iron ion homeostasis"/>
    <property type="evidence" value="ECO:0007669"/>
    <property type="project" value="TreeGrafter"/>
</dbReference>
<dbReference type="Proteomes" id="UP000076837">
    <property type="component" value="Unassembled WGS sequence"/>
</dbReference>
<dbReference type="EMBL" id="JYNV01000248">
    <property type="protein sequence ID" value="KZM21323.1"/>
    <property type="molecule type" value="Genomic_DNA"/>
</dbReference>
<keyword evidence="2" id="KW-0813">Transport</keyword>
<proteinExistence type="predicted"/>
<keyword evidence="4" id="KW-0249">Electron transport</keyword>
<dbReference type="InterPro" id="IPR039261">
    <property type="entry name" value="FNR_nucleotide-bd"/>
</dbReference>
<dbReference type="Pfam" id="PF08022">
    <property type="entry name" value="FAD_binding_8"/>
    <property type="match status" value="1"/>
</dbReference>
<evidence type="ECO:0000256" key="1">
    <source>
        <dbReference type="ARBA" id="ARBA00004141"/>
    </source>
</evidence>
<dbReference type="CDD" id="cd06186">
    <property type="entry name" value="NOX_Duox_like_FAD_NADP"/>
    <property type="match status" value="1"/>
</dbReference>
<evidence type="ECO:0000313" key="10">
    <source>
        <dbReference type="Proteomes" id="UP000076837"/>
    </source>
</evidence>
<dbReference type="GO" id="GO:0005886">
    <property type="term" value="C:plasma membrane"/>
    <property type="evidence" value="ECO:0007669"/>
    <property type="project" value="TreeGrafter"/>
</dbReference>
<evidence type="ECO:0000256" key="8">
    <source>
        <dbReference type="ARBA" id="ARBA00023136"/>
    </source>
</evidence>
<keyword evidence="3" id="KW-0812">Transmembrane</keyword>
<dbReference type="InterPro" id="IPR013112">
    <property type="entry name" value="FAD-bd_8"/>
</dbReference>
<evidence type="ECO:0000256" key="5">
    <source>
        <dbReference type="ARBA" id="ARBA00022989"/>
    </source>
</evidence>
<protein>
    <submittedName>
        <fullName evidence="9">Oxidoreductase</fullName>
    </submittedName>
</protein>